<dbReference type="EMBL" id="AWXR01000075">
    <property type="protein sequence ID" value="ERM80832.1"/>
    <property type="molecule type" value="Genomic_DNA"/>
</dbReference>
<comment type="caution">
    <text evidence="1">The sequence shown here is derived from an EMBL/GenBank/DDBJ whole genome shotgun (WGS) entry which is preliminary data.</text>
</comment>
<sequence length="479" mass="57120">MKTFKVILDNLSASDIKAFRSFLLSGKKGGEGKKLMLFDEWLNFNHETKKENATTFLDENYSKQAYYQLRKRLWDDLIMFFFLQNKENHGDDKLKVEMDCHKNLCCFTIFIDKKLLKEAHSLILEIIDKAIKHQLPHIYIEAIALYARYFPFSEKVSAYRNSVRSQIKLLHEEIDFYCYLNRYQKESIEKFHVSDEDFREKLLKDQNYYADGENRWLLEEFFTINKLFQKRDYKGAYLALMIFSNGIENHQVYRDKTQVRGLIYIELIKCCLCLGNNFEGSTWIQKAEAVLGNHEYWKIIICELKFLLAFRSSNLSTQFSILQEASKIEIMLEHENCHFKWQAYSIFSSFQKKDFKEVIKAINAKSFTILKHQNWLILMRFLELISILELKDLDWFQFKLETISKKNKMLSTQYRRMHHLLNMLKDSFIPPIGKSDALEISKRVEFIETNFPWHPLGIEIFDINKTIGYLLPLNLISRP</sequence>
<accession>U5BY81</accession>
<dbReference type="eggNOG" id="ENOG5033UWP">
    <property type="taxonomic scope" value="Bacteria"/>
</dbReference>
<evidence type="ECO:0000313" key="1">
    <source>
        <dbReference type="EMBL" id="ERM80832.1"/>
    </source>
</evidence>
<dbReference type="OrthoDB" id="978285at2"/>
<evidence type="ECO:0000313" key="2">
    <source>
        <dbReference type="Proteomes" id="UP000016843"/>
    </source>
</evidence>
<protein>
    <submittedName>
        <fullName evidence="1">Uncharacterized protein</fullName>
    </submittedName>
</protein>
<name>U5BY81_9BACT</name>
<keyword evidence="2" id="KW-1185">Reference proteome</keyword>
<organism evidence="1 2">
    <name type="scientific">Rhodonellum psychrophilum GCM71 = DSM 17998</name>
    <dbReference type="NCBI Taxonomy" id="1123057"/>
    <lineage>
        <taxon>Bacteria</taxon>
        <taxon>Pseudomonadati</taxon>
        <taxon>Bacteroidota</taxon>
        <taxon>Cytophagia</taxon>
        <taxon>Cytophagales</taxon>
        <taxon>Cytophagaceae</taxon>
        <taxon>Rhodonellum</taxon>
    </lineage>
</organism>
<gene>
    <name evidence="1" type="ORF">P872_12215</name>
</gene>
<dbReference type="Proteomes" id="UP000016843">
    <property type="component" value="Unassembled WGS sequence"/>
</dbReference>
<dbReference type="RefSeq" id="WP_019598229.1">
    <property type="nucleotide sequence ID" value="NZ_AWXR01000075.1"/>
</dbReference>
<proteinExistence type="predicted"/>
<reference evidence="1 2" key="1">
    <citation type="journal article" date="2013" name="Genome Announc.">
        <title>Draft Genome Sequence of the Psychrophilic and Alkaliphilic Rhodonellum psychrophilum Strain GCM71T.</title>
        <authorList>
            <person name="Hauptmann A.L."/>
            <person name="Glaring M.A."/>
            <person name="Hallin P.F."/>
            <person name="Prieme A."/>
            <person name="Stougaard P."/>
        </authorList>
    </citation>
    <scope>NUCLEOTIDE SEQUENCE [LARGE SCALE GENOMIC DNA]</scope>
    <source>
        <strain evidence="1 2">GCM71</strain>
    </source>
</reference>
<dbReference type="AlphaFoldDB" id="U5BY81"/>